<feature type="domain" description="ATPase dynein-related AAA" evidence="1">
    <location>
        <begin position="34"/>
        <end position="212"/>
    </location>
</feature>
<keyword evidence="2" id="KW-0378">Hydrolase</keyword>
<organism evidence="2 3">
    <name type="scientific">Treponema ruminis</name>
    <dbReference type="NCBI Taxonomy" id="744515"/>
    <lineage>
        <taxon>Bacteria</taxon>
        <taxon>Pseudomonadati</taxon>
        <taxon>Spirochaetota</taxon>
        <taxon>Spirochaetia</taxon>
        <taxon>Spirochaetales</taxon>
        <taxon>Treponemataceae</taxon>
        <taxon>Treponema</taxon>
    </lineage>
</organism>
<dbReference type="GO" id="GO:0005524">
    <property type="term" value="F:ATP binding"/>
    <property type="evidence" value="ECO:0007669"/>
    <property type="project" value="InterPro"/>
</dbReference>
<evidence type="ECO:0000313" key="3">
    <source>
        <dbReference type="Proteomes" id="UP000518887"/>
    </source>
</evidence>
<keyword evidence="2" id="KW-0255">Endonuclease</keyword>
<evidence type="ECO:0000313" key="2">
    <source>
        <dbReference type="EMBL" id="MBB5226842.1"/>
    </source>
</evidence>
<dbReference type="GO" id="GO:0016887">
    <property type="term" value="F:ATP hydrolysis activity"/>
    <property type="evidence" value="ECO:0007669"/>
    <property type="project" value="InterPro"/>
</dbReference>
<dbReference type="InterPro" id="IPR011704">
    <property type="entry name" value="ATPase_dyneun-rel_AAA"/>
</dbReference>
<dbReference type="Gene3D" id="3.40.50.300">
    <property type="entry name" value="P-loop containing nucleotide triphosphate hydrolases"/>
    <property type="match status" value="1"/>
</dbReference>
<keyword evidence="2" id="KW-0540">Nuclease</keyword>
<reference evidence="2 3" key="1">
    <citation type="submission" date="2020-08" db="EMBL/GenBank/DDBJ databases">
        <title>Genomic Encyclopedia of Type Strains, Phase IV (KMG-IV): sequencing the most valuable type-strain genomes for metagenomic binning, comparative biology and taxonomic classification.</title>
        <authorList>
            <person name="Goeker M."/>
        </authorList>
    </citation>
    <scope>NUCLEOTIDE SEQUENCE [LARGE SCALE GENOMIC DNA]</scope>
    <source>
        <strain evidence="2 3">DSM 103462</strain>
    </source>
</reference>
<dbReference type="AlphaFoldDB" id="A0A7W8GAL7"/>
<proteinExistence type="predicted"/>
<gene>
    <name evidence="2" type="ORF">HNP76_002230</name>
</gene>
<comment type="caution">
    <text evidence="2">The sequence shown here is derived from an EMBL/GenBank/DDBJ whole genome shotgun (WGS) entry which is preliminary data.</text>
</comment>
<dbReference type="SUPFAM" id="SSF52540">
    <property type="entry name" value="P-loop containing nucleoside triphosphate hydrolases"/>
    <property type="match status" value="1"/>
</dbReference>
<protein>
    <submittedName>
        <fullName evidence="2">5-methylcytosine-specific restriction endonuclease McrBC GTP-binding regulatory subunit McrB</fullName>
    </submittedName>
</protein>
<dbReference type="Proteomes" id="UP000518887">
    <property type="component" value="Unassembled WGS sequence"/>
</dbReference>
<dbReference type="InterPro" id="IPR052934">
    <property type="entry name" value="Methyl-DNA_Rec/Restrict_Enz"/>
</dbReference>
<accession>A0A7W8GAL7</accession>
<evidence type="ECO:0000259" key="1">
    <source>
        <dbReference type="Pfam" id="PF07728"/>
    </source>
</evidence>
<name>A0A7W8GAL7_9SPIR</name>
<dbReference type="RefSeq" id="WP_184660488.1">
    <property type="nucleotide sequence ID" value="NZ_CP031518.1"/>
</dbReference>
<dbReference type="EMBL" id="JACHFQ010000007">
    <property type="protein sequence ID" value="MBB5226842.1"/>
    <property type="molecule type" value="Genomic_DNA"/>
</dbReference>
<dbReference type="PANTHER" id="PTHR37291:SF1">
    <property type="entry name" value="TYPE IV METHYL-DIRECTED RESTRICTION ENZYME ECOKMCRB SUBUNIT"/>
    <property type="match status" value="1"/>
</dbReference>
<keyword evidence="3" id="KW-1185">Reference proteome</keyword>
<dbReference type="PANTHER" id="PTHR37291">
    <property type="entry name" value="5-METHYLCYTOSINE-SPECIFIC RESTRICTION ENZYME B"/>
    <property type="match status" value="1"/>
</dbReference>
<dbReference type="InterPro" id="IPR027417">
    <property type="entry name" value="P-loop_NTPase"/>
</dbReference>
<dbReference type="GO" id="GO:0004519">
    <property type="term" value="F:endonuclease activity"/>
    <property type="evidence" value="ECO:0007669"/>
    <property type="project" value="UniProtKB-KW"/>
</dbReference>
<sequence length="362" mass="41532">MEVNVNRNDKKAFFENFNNEKNSSSYTQNFSQIIYYGVPGSGKSHKINEQTKSLPDEQKMRVVFHPEYTNADFVGQILPVQTNGGLEYPFKAGPFTRILKRALKNPDKPYYLIIEEINRGNAAAIFGDLFQLLDRNSDGWSSYSIENLDINAFIRSEDERYSDKTPPTTKKVGNIEFNENTSLRLPPNLSLLATMNTSDQNVFTLDNAFQRRWDMRLVENQFDDKDENAKIQRTAEIGGTNVTWEQFQTHINKRIGEMSSSMGMSSMEDKRLGCWFVKAEDGKISKEQFAEKVLKYLWDDAFKFSREEIFDIKDKTSSLESIVSAFKNGDESAPCNWTIFKNTSFISQLDNVQAESDVGETE</sequence>
<dbReference type="Pfam" id="PF07728">
    <property type="entry name" value="AAA_5"/>
    <property type="match status" value="1"/>
</dbReference>